<evidence type="ECO:0000256" key="11">
    <source>
        <dbReference type="ARBA" id="ARBA00023136"/>
    </source>
</evidence>
<dbReference type="GO" id="GO:0001405">
    <property type="term" value="C:PAM complex, Tim23 associated import motor"/>
    <property type="evidence" value="ECO:0007669"/>
    <property type="project" value="UniProtKB-UniRule"/>
</dbReference>
<evidence type="ECO:0000256" key="8">
    <source>
        <dbReference type="ARBA" id="ARBA00022989"/>
    </source>
</evidence>
<dbReference type="GO" id="GO:0030150">
    <property type="term" value="P:protein import into mitochondrial matrix"/>
    <property type="evidence" value="ECO:0007669"/>
    <property type="project" value="UniProtKB-UniRule"/>
</dbReference>
<evidence type="ECO:0000313" key="15">
    <source>
        <dbReference type="Proteomes" id="UP000006790"/>
    </source>
</evidence>
<keyword evidence="9 12" id="KW-0811">Translocation</keyword>
<evidence type="ECO:0000256" key="7">
    <source>
        <dbReference type="ARBA" id="ARBA00022946"/>
    </source>
</evidence>
<dbReference type="STRING" id="931890.I6ND12"/>
<evidence type="ECO:0000256" key="9">
    <source>
        <dbReference type="ARBA" id="ARBA00023010"/>
    </source>
</evidence>
<comment type="similarity">
    <text evidence="2 12">Belongs to the PAM17 family.</text>
</comment>
<comment type="function">
    <text evidence="12">Component of the PAM complex, a complex required for the translocation of transit peptide-containing proteins from the inner membrane into the mitochondrial matrix in an ATP-dependent manner.</text>
</comment>
<protein>
    <recommendedName>
        <fullName evidence="12">Presequence translocated-associated motor subunit PAM17</fullName>
    </recommendedName>
</protein>
<evidence type="ECO:0000256" key="1">
    <source>
        <dbReference type="ARBA" id="ARBA00004448"/>
    </source>
</evidence>
<feature type="transmembrane region" description="Helical" evidence="12">
    <location>
        <begin position="119"/>
        <end position="136"/>
    </location>
</feature>
<dbReference type="OrthoDB" id="5970083at2759"/>
<keyword evidence="15" id="KW-1185">Reference proteome</keyword>
<dbReference type="EMBL" id="CP002501">
    <property type="protein sequence ID" value="AET39954.1"/>
    <property type="molecule type" value="Genomic_DNA"/>
</dbReference>
<dbReference type="PANTHER" id="PTHR28021">
    <property type="entry name" value="PRESEQUENCE TRANSLOCATED-ASSOCIATED MOTOR SUBUNIT PAM17, MITOCHONDRIAL"/>
    <property type="match status" value="1"/>
</dbReference>
<dbReference type="KEGG" id="erc:Ecym_5181"/>
<keyword evidence="3 12" id="KW-0813">Transport</keyword>
<evidence type="ECO:0000256" key="12">
    <source>
        <dbReference type="RuleBase" id="RU367146"/>
    </source>
</evidence>
<sequence>MTEKTKSLVSQWFQENAYGTTESRYQQEQGPTTEHQAPSTTVSDIACPSIFYTMSLQFVAKSSVSKVLGARSFSQFPCLLQQKSDATAPHNNHVPNAEHEPGLLTWIDFFKLRKQERRINTGSSVFTALIGTQISWAYLSTMQIDPMQTIFGFDPLVVICGTLAASGGLGFLCGPIVGSWLFKLKHKHQLASYTVKNKAFLQHIKDNRVDASSQSFSNPVPDYYGERISSLKEYRQWLRDCHSHRRKAKEFL</sequence>
<keyword evidence="6 12" id="KW-0653">Protein transport</keyword>
<comment type="subcellular location">
    <subcellularLocation>
        <location evidence="1 12">Mitochondrion inner membrane</location>
        <topology evidence="1 12">Multi-pass membrane protein</topology>
    </subcellularLocation>
</comment>
<evidence type="ECO:0000256" key="6">
    <source>
        <dbReference type="ARBA" id="ARBA00022927"/>
    </source>
</evidence>
<evidence type="ECO:0000313" key="14">
    <source>
        <dbReference type="EMBL" id="AET39954.1"/>
    </source>
</evidence>
<evidence type="ECO:0000256" key="3">
    <source>
        <dbReference type="ARBA" id="ARBA00022448"/>
    </source>
</evidence>
<reference evidence="14 15" key="1">
    <citation type="journal article" date="2011" name="G3 (Bethesda)">
        <title>Genome evolution in the Eremothecium clade of the Saccharomyces complex revealed by comparative genomics.</title>
        <authorList>
            <person name="Wendland J."/>
            <person name="Walther A."/>
        </authorList>
    </citation>
    <scope>NUCLEOTIDE SEQUENCE [LARGE SCALE GENOMIC DNA]</scope>
    <source>
        <strain evidence="15">CBS 270.75 / DBVPG 7215 / KCTC 17166 / NRRL Y-17582</strain>
    </source>
</reference>
<keyword evidence="5 12" id="KW-0999">Mitochondrion inner membrane</keyword>
<dbReference type="GeneID" id="11470362"/>
<keyword evidence="4 12" id="KW-0812">Transmembrane</keyword>
<evidence type="ECO:0000256" key="10">
    <source>
        <dbReference type="ARBA" id="ARBA00023128"/>
    </source>
</evidence>
<evidence type="ECO:0000256" key="13">
    <source>
        <dbReference type="SAM" id="MobiDB-lite"/>
    </source>
</evidence>
<feature type="transmembrane region" description="Helical" evidence="12">
    <location>
        <begin position="156"/>
        <end position="182"/>
    </location>
</feature>
<dbReference type="AlphaFoldDB" id="I6ND12"/>
<name>I6ND12_ERECY</name>
<dbReference type="PANTHER" id="PTHR28021:SF1">
    <property type="entry name" value="PRESEQUENCE TRANSLOCATED-ASSOCIATED MOTOR SUBUNIT PAM17, MITOCHONDRIAL"/>
    <property type="match status" value="1"/>
</dbReference>
<evidence type="ECO:0000256" key="2">
    <source>
        <dbReference type="ARBA" id="ARBA00006837"/>
    </source>
</evidence>
<evidence type="ECO:0000256" key="5">
    <source>
        <dbReference type="ARBA" id="ARBA00022792"/>
    </source>
</evidence>
<proteinExistence type="inferred from homology"/>
<evidence type="ECO:0000256" key="4">
    <source>
        <dbReference type="ARBA" id="ARBA00022692"/>
    </source>
</evidence>
<organism evidence="14 15">
    <name type="scientific">Eremothecium cymbalariae (strain CBS 270.75 / DBVPG 7215 / KCTC 17166 / NRRL Y-17582)</name>
    <name type="common">Yeast</name>
    <dbReference type="NCBI Taxonomy" id="931890"/>
    <lineage>
        <taxon>Eukaryota</taxon>
        <taxon>Fungi</taxon>
        <taxon>Dikarya</taxon>
        <taxon>Ascomycota</taxon>
        <taxon>Saccharomycotina</taxon>
        <taxon>Saccharomycetes</taxon>
        <taxon>Saccharomycetales</taxon>
        <taxon>Saccharomycetaceae</taxon>
        <taxon>Eremothecium</taxon>
    </lineage>
</organism>
<dbReference type="RefSeq" id="XP_003646771.1">
    <property type="nucleotide sequence ID" value="XM_003646723.1"/>
</dbReference>
<keyword evidence="11 12" id="KW-0472">Membrane</keyword>
<accession>I6ND12</accession>
<dbReference type="HOGENOM" id="CLU_068297_1_0_1"/>
<comment type="subunit">
    <text evidence="12">Component of the PAM complex.</text>
</comment>
<dbReference type="FunCoup" id="I6ND12">
    <property type="interactions" value="58"/>
</dbReference>
<keyword evidence="10 12" id="KW-0496">Mitochondrion</keyword>
<dbReference type="eggNOG" id="ENOG502S1B1">
    <property type="taxonomic scope" value="Eukaryota"/>
</dbReference>
<dbReference type="InterPro" id="IPR013875">
    <property type="entry name" value="Pam17"/>
</dbReference>
<keyword evidence="7" id="KW-0809">Transit peptide</keyword>
<gene>
    <name evidence="14" type="ordered locus">Ecym_5181</name>
</gene>
<dbReference type="Pfam" id="PF08566">
    <property type="entry name" value="Pam17"/>
    <property type="match status" value="1"/>
</dbReference>
<keyword evidence="8 12" id="KW-1133">Transmembrane helix</keyword>
<dbReference type="Proteomes" id="UP000006790">
    <property type="component" value="Chromosome 5"/>
</dbReference>
<feature type="region of interest" description="Disordered" evidence="13">
    <location>
        <begin position="20"/>
        <end position="39"/>
    </location>
</feature>
<dbReference type="InParanoid" id="I6ND12"/>